<dbReference type="InterPro" id="IPR011991">
    <property type="entry name" value="ArsR-like_HTH"/>
</dbReference>
<dbReference type="SMART" id="SM00418">
    <property type="entry name" value="HTH_ARSR"/>
    <property type="match status" value="1"/>
</dbReference>
<evidence type="ECO:0000256" key="3">
    <source>
        <dbReference type="ARBA" id="ARBA00023163"/>
    </source>
</evidence>
<gene>
    <name evidence="5" type="ORF">BDK92_0585</name>
</gene>
<accession>A0A495JCA8</accession>
<evidence type="ECO:0000259" key="4">
    <source>
        <dbReference type="PROSITE" id="PS50987"/>
    </source>
</evidence>
<sequence length="319" mass="34820">MSVWLIGADVLARSRFAVSPLIETVAALKALGGHGTHPGQRSWLEAHRPGYRARLAADPFAAAFVKVAFRPRWVADFVVTPPSQTDGGFAEEVGQVRATPPDVARADLATDWPGPLPPELRGDDVSERVADLFEWVWHGTVLPDWPRRRQLLEADIVSRTHQVSSGGWAAALDGMRKGMRWLDNGELQINGYDHPPRDLAGSRLLFIPTTSRRGWVGQGEQRYAVVYPCSGLLADPSIIAPPQALSALLGPVRAIILTQLESPKTTTQLVALTGYGLGSVGGHLRVLRDARLVWRRRSGRTVLYQRTGGGDQLVEMGAR</sequence>
<name>A0A495JCA8_9ACTN</name>
<dbReference type="GO" id="GO:0003677">
    <property type="term" value="F:DNA binding"/>
    <property type="evidence" value="ECO:0007669"/>
    <property type="project" value="UniProtKB-KW"/>
</dbReference>
<dbReference type="SUPFAM" id="SSF46785">
    <property type="entry name" value="Winged helix' DNA-binding domain"/>
    <property type="match status" value="1"/>
</dbReference>
<evidence type="ECO:0000256" key="1">
    <source>
        <dbReference type="ARBA" id="ARBA00023015"/>
    </source>
</evidence>
<dbReference type="RefSeq" id="WP_121154320.1">
    <property type="nucleotide sequence ID" value="NZ_RBKT01000001.1"/>
</dbReference>
<dbReference type="OrthoDB" id="3542816at2"/>
<proteinExistence type="predicted"/>
<comment type="caution">
    <text evidence="5">The sequence shown here is derived from an EMBL/GenBank/DDBJ whole genome shotgun (WGS) entry which is preliminary data.</text>
</comment>
<dbReference type="InterPro" id="IPR036390">
    <property type="entry name" value="WH_DNA-bd_sf"/>
</dbReference>
<dbReference type="PROSITE" id="PS50987">
    <property type="entry name" value="HTH_ARSR_2"/>
    <property type="match status" value="1"/>
</dbReference>
<dbReference type="InterPro" id="IPR001845">
    <property type="entry name" value="HTH_ArsR_DNA-bd_dom"/>
</dbReference>
<dbReference type="CDD" id="cd00090">
    <property type="entry name" value="HTH_ARSR"/>
    <property type="match status" value="1"/>
</dbReference>
<dbReference type="GO" id="GO:0003700">
    <property type="term" value="F:DNA-binding transcription factor activity"/>
    <property type="evidence" value="ECO:0007669"/>
    <property type="project" value="InterPro"/>
</dbReference>
<dbReference type="Pfam" id="PF01022">
    <property type="entry name" value="HTH_5"/>
    <property type="match status" value="1"/>
</dbReference>
<dbReference type="PANTHER" id="PTHR43132:SF6">
    <property type="entry name" value="HTH-TYPE TRANSCRIPTIONAL REPRESSOR CZRA"/>
    <property type="match status" value="1"/>
</dbReference>
<keyword evidence="2" id="KW-0238">DNA-binding</keyword>
<dbReference type="Gene3D" id="1.10.10.10">
    <property type="entry name" value="Winged helix-like DNA-binding domain superfamily/Winged helix DNA-binding domain"/>
    <property type="match status" value="1"/>
</dbReference>
<dbReference type="EMBL" id="RBKT01000001">
    <property type="protein sequence ID" value="RKR86361.1"/>
    <property type="molecule type" value="Genomic_DNA"/>
</dbReference>
<dbReference type="InterPro" id="IPR036388">
    <property type="entry name" value="WH-like_DNA-bd_sf"/>
</dbReference>
<keyword evidence="1" id="KW-0805">Transcription regulation</keyword>
<dbReference type="InterPro" id="IPR051011">
    <property type="entry name" value="Metal_resp_trans_reg"/>
</dbReference>
<evidence type="ECO:0000313" key="6">
    <source>
        <dbReference type="Proteomes" id="UP000277671"/>
    </source>
</evidence>
<protein>
    <submittedName>
        <fullName evidence="5">Regulatory ArsR family protein</fullName>
    </submittedName>
</protein>
<organism evidence="5 6">
    <name type="scientific">Micromonospora pisi</name>
    <dbReference type="NCBI Taxonomy" id="589240"/>
    <lineage>
        <taxon>Bacteria</taxon>
        <taxon>Bacillati</taxon>
        <taxon>Actinomycetota</taxon>
        <taxon>Actinomycetes</taxon>
        <taxon>Micromonosporales</taxon>
        <taxon>Micromonosporaceae</taxon>
        <taxon>Micromonospora</taxon>
    </lineage>
</organism>
<dbReference type="AlphaFoldDB" id="A0A495JCA8"/>
<keyword evidence="6" id="KW-1185">Reference proteome</keyword>
<dbReference type="Proteomes" id="UP000277671">
    <property type="component" value="Unassembled WGS sequence"/>
</dbReference>
<keyword evidence="3" id="KW-0804">Transcription</keyword>
<evidence type="ECO:0000313" key="5">
    <source>
        <dbReference type="EMBL" id="RKR86361.1"/>
    </source>
</evidence>
<feature type="domain" description="HTH arsR-type" evidence="4">
    <location>
        <begin position="233"/>
        <end position="319"/>
    </location>
</feature>
<reference evidence="5 6" key="1">
    <citation type="submission" date="2018-10" db="EMBL/GenBank/DDBJ databases">
        <title>Sequencing the genomes of 1000 actinobacteria strains.</title>
        <authorList>
            <person name="Klenk H.-P."/>
        </authorList>
    </citation>
    <scope>NUCLEOTIDE SEQUENCE [LARGE SCALE GENOMIC DNA]</scope>
    <source>
        <strain evidence="5 6">DSM 45175</strain>
    </source>
</reference>
<evidence type="ECO:0000256" key="2">
    <source>
        <dbReference type="ARBA" id="ARBA00023125"/>
    </source>
</evidence>
<dbReference type="PANTHER" id="PTHR43132">
    <property type="entry name" value="ARSENICAL RESISTANCE OPERON REPRESSOR ARSR-RELATED"/>
    <property type="match status" value="1"/>
</dbReference>